<gene>
    <name evidence="8" type="ORF">SAMN05216481_13015</name>
</gene>
<keyword evidence="2 5" id="KW-0812">Transmembrane</keyword>
<dbReference type="GO" id="GO:0016020">
    <property type="term" value="C:membrane"/>
    <property type="evidence" value="ECO:0007669"/>
    <property type="project" value="UniProtKB-SubCell"/>
</dbReference>
<feature type="transmembrane region" description="Helical" evidence="6">
    <location>
        <begin position="180"/>
        <end position="200"/>
    </location>
</feature>
<evidence type="ECO:0000256" key="6">
    <source>
        <dbReference type="SAM" id="Phobius"/>
    </source>
</evidence>
<dbReference type="Pfam" id="PF00361">
    <property type="entry name" value="Proton_antipo_M"/>
    <property type="match status" value="1"/>
</dbReference>
<reference evidence="8 9" key="1">
    <citation type="submission" date="2016-10" db="EMBL/GenBank/DDBJ databases">
        <authorList>
            <person name="de Groot N.N."/>
        </authorList>
    </citation>
    <scope>NUCLEOTIDE SEQUENCE [LARGE SCALE GENOMIC DNA]</scope>
    <source>
        <strain evidence="8 9">CGMCC 4.3519</strain>
    </source>
</reference>
<dbReference type="InterPro" id="IPR003945">
    <property type="entry name" value="NU5C-like"/>
</dbReference>
<dbReference type="AlphaFoldDB" id="A0A1H9KWF6"/>
<dbReference type="GO" id="GO:0015990">
    <property type="term" value="P:electron transport coupled proton transport"/>
    <property type="evidence" value="ECO:0007669"/>
    <property type="project" value="TreeGrafter"/>
</dbReference>
<feature type="transmembrane region" description="Helical" evidence="6">
    <location>
        <begin position="490"/>
        <end position="512"/>
    </location>
</feature>
<feature type="transmembrane region" description="Helical" evidence="6">
    <location>
        <begin position="212"/>
        <end position="237"/>
    </location>
</feature>
<dbReference type="Proteomes" id="UP000199055">
    <property type="component" value="Unassembled WGS sequence"/>
</dbReference>
<keyword evidence="4 6" id="KW-0472">Membrane</keyword>
<dbReference type="GO" id="GO:0008137">
    <property type="term" value="F:NADH dehydrogenase (ubiquinone) activity"/>
    <property type="evidence" value="ECO:0007669"/>
    <property type="project" value="InterPro"/>
</dbReference>
<feature type="transmembrane region" description="Helical" evidence="6">
    <location>
        <begin position="117"/>
        <end position="144"/>
    </location>
</feature>
<evidence type="ECO:0000256" key="4">
    <source>
        <dbReference type="ARBA" id="ARBA00023136"/>
    </source>
</evidence>
<evidence type="ECO:0000256" key="1">
    <source>
        <dbReference type="ARBA" id="ARBA00004127"/>
    </source>
</evidence>
<dbReference type="EMBL" id="FOET01000030">
    <property type="protein sequence ID" value="SER03113.1"/>
    <property type="molecule type" value="Genomic_DNA"/>
</dbReference>
<dbReference type="STRING" id="403935.SAMN05216481_13015"/>
<evidence type="ECO:0000256" key="3">
    <source>
        <dbReference type="ARBA" id="ARBA00022989"/>
    </source>
</evidence>
<dbReference type="PANTHER" id="PTHR42829">
    <property type="entry name" value="NADH-UBIQUINONE OXIDOREDUCTASE CHAIN 5"/>
    <property type="match status" value="1"/>
</dbReference>
<keyword evidence="3 6" id="KW-1133">Transmembrane helix</keyword>
<protein>
    <submittedName>
        <fullName evidence="8">NADH:ubiquinone oxidoreductase subunit 5 (Chain L)/Multisubunit Na+/H+ antiporter, MnhA subunit</fullName>
    </submittedName>
</protein>
<organism evidence="8 9">
    <name type="scientific">Streptomyces radiopugnans</name>
    <dbReference type="NCBI Taxonomy" id="403935"/>
    <lineage>
        <taxon>Bacteria</taxon>
        <taxon>Bacillati</taxon>
        <taxon>Actinomycetota</taxon>
        <taxon>Actinomycetes</taxon>
        <taxon>Kitasatosporales</taxon>
        <taxon>Streptomycetaceae</taxon>
        <taxon>Streptomyces</taxon>
    </lineage>
</organism>
<feature type="transmembrane region" description="Helical" evidence="6">
    <location>
        <begin position="635"/>
        <end position="653"/>
    </location>
</feature>
<feature type="transmembrane region" description="Helical" evidence="6">
    <location>
        <begin position="406"/>
        <end position="431"/>
    </location>
</feature>
<dbReference type="PRINTS" id="PR01434">
    <property type="entry name" value="NADHDHGNASE5"/>
</dbReference>
<feature type="transmembrane region" description="Helical" evidence="6">
    <location>
        <begin position="249"/>
        <end position="267"/>
    </location>
</feature>
<sequence length="654" mass="64952">MSGTSALLWSLVLLPAATGGVLALSGGGGRTAGTYDRPGGTGPAAPAVAVAVAAVTLVLAVAAALVRPAARAGFVAGGPLELAVDGLSAAVIVTVAAVGLLVLLSAAAGIRAERPRFFGLMLLFVAAVLVTATATTLTALLLAWEVMGATSYALIAFRWREDAPAAAGTTAFLTTRAGDLGLYLTAGAALAAGTAAADRFALGALPALDGPWLHLAAAGVLLAAFGKAAQLPFSFWLSKAMLGPSPVSALLHSAAMVAMGGYLLLRLRPLLESAGWAAAAAAWGGALTALALGAVALAQRDLKQLLAASTAAQLGFVVLAAGAGSVAGGTAHLVAHAAVKSLLFLAAGVWLAALGTDDLGALRGAARRDRAVGLPFAVGALALAGVPPLSLWATKDEILAAVDSPALYGVVLAAAVLSALYAGKALGLLLAPGPSGTAVREPEEGASGPLRSVPLAVLAAGAAVLGALALPPPAGELKQAVGVPGEPSAGAATMAATAVLALAATAFAAALAPRLPEPSWARGWLHLETAAHTVAVRPVLALGRGLARFDDAVLDRGATRLPAAVRRLGRRLARFDDADLDRAATGTATAARRLASWASAADRSGVDRAVRGVADGARYLGELARRPQTGQLHQYYVQALVLLTAAAVLLLLLR</sequence>
<dbReference type="InterPro" id="IPR001750">
    <property type="entry name" value="ND/Mrp_TM"/>
</dbReference>
<feature type="transmembrane region" description="Helical" evidence="6">
    <location>
        <begin position="305"/>
        <end position="327"/>
    </location>
</feature>
<dbReference type="RefSeq" id="WP_093663440.1">
    <property type="nucleotide sequence ID" value="NZ_FOET01000030.1"/>
</dbReference>
<dbReference type="PANTHER" id="PTHR42829:SF2">
    <property type="entry name" value="NADH-UBIQUINONE OXIDOREDUCTASE CHAIN 5"/>
    <property type="match status" value="1"/>
</dbReference>
<proteinExistence type="predicted"/>
<evidence type="ECO:0000256" key="2">
    <source>
        <dbReference type="ARBA" id="ARBA00022692"/>
    </source>
</evidence>
<dbReference type="GO" id="GO:0042773">
    <property type="term" value="P:ATP synthesis coupled electron transport"/>
    <property type="evidence" value="ECO:0007669"/>
    <property type="project" value="InterPro"/>
</dbReference>
<feature type="transmembrane region" description="Helical" evidence="6">
    <location>
        <begin position="47"/>
        <end position="66"/>
    </location>
</feature>
<evidence type="ECO:0000256" key="5">
    <source>
        <dbReference type="RuleBase" id="RU000320"/>
    </source>
</evidence>
<evidence type="ECO:0000313" key="9">
    <source>
        <dbReference type="Proteomes" id="UP000199055"/>
    </source>
</evidence>
<feature type="transmembrane region" description="Helical" evidence="6">
    <location>
        <begin position="333"/>
        <end position="353"/>
    </location>
</feature>
<evidence type="ECO:0000313" key="8">
    <source>
        <dbReference type="EMBL" id="SER03113.1"/>
    </source>
</evidence>
<keyword evidence="8" id="KW-0830">Ubiquinone</keyword>
<keyword evidence="9" id="KW-1185">Reference proteome</keyword>
<evidence type="ECO:0000259" key="7">
    <source>
        <dbReference type="Pfam" id="PF00361"/>
    </source>
</evidence>
<dbReference type="GO" id="GO:0012505">
    <property type="term" value="C:endomembrane system"/>
    <property type="evidence" value="ECO:0007669"/>
    <property type="project" value="UniProtKB-SubCell"/>
</dbReference>
<feature type="domain" description="NADH:quinone oxidoreductase/Mrp antiporter transmembrane" evidence="7">
    <location>
        <begin position="134"/>
        <end position="418"/>
    </location>
</feature>
<dbReference type="Gene3D" id="1.20.5.2700">
    <property type="match status" value="1"/>
</dbReference>
<feature type="transmembrane region" description="Helical" evidence="6">
    <location>
        <begin position="452"/>
        <end position="470"/>
    </location>
</feature>
<accession>A0A1H9KWF6</accession>
<name>A0A1H9KWF6_9ACTN</name>
<feature type="transmembrane region" description="Helical" evidence="6">
    <location>
        <begin position="87"/>
        <end position="111"/>
    </location>
</feature>
<feature type="transmembrane region" description="Helical" evidence="6">
    <location>
        <begin position="273"/>
        <end position="298"/>
    </location>
</feature>
<feature type="transmembrane region" description="Helical" evidence="6">
    <location>
        <begin position="374"/>
        <end position="394"/>
    </location>
</feature>
<comment type="subcellular location">
    <subcellularLocation>
        <location evidence="1">Endomembrane system</location>
        <topology evidence="1">Multi-pass membrane protein</topology>
    </subcellularLocation>
    <subcellularLocation>
        <location evidence="5">Membrane</location>
        <topology evidence="5">Multi-pass membrane protein</topology>
    </subcellularLocation>
</comment>
<dbReference type="GO" id="GO:0003954">
    <property type="term" value="F:NADH dehydrogenase activity"/>
    <property type="evidence" value="ECO:0007669"/>
    <property type="project" value="TreeGrafter"/>
</dbReference>